<dbReference type="Proteomes" id="UP000293142">
    <property type="component" value="Unassembled WGS sequence"/>
</dbReference>
<dbReference type="RefSeq" id="WP_131018319.1">
    <property type="nucleotide sequence ID" value="NZ_SIRE01000037.1"/>
</dbReference>
<reference evidence="9 10" key="1">
    <citation type="submission" date="2019-02" db="EMBL/GenBank/DDBJ databases">
        <title>Paenibacillus sp. nov., isolated from surface-sterilized tissue of Thalictrum simplex L.</title>
        <authorList>
            <person name="Tuo L."/>
        </authorList>
    </citation>
    <scope>NUCLEOTIDE SEQUENCE [LARGE SCALE GENOMIC DNA]</scope>
    <source>
        <strain evidence="9 10">N2SHLJ1</strain>
    </source>
</reference>
<sequence length="363" mass="40491">MKISRISDSQFFFIIFVSIASLTFFSVPMQLATRVKQDLWLSMAIGTVIDIYVAALLAWLGNTYSGQSLVQYSVSIMGKAGKLIGAVFILFFAGVIVSALWIFSDFLSRTLMPETPRIVFSITMTLCAGWAALKGLETIARLAQLIGALTLFTSLVLFATSIPYLHLEHLLPQMENGLTPALKGSVYPASWFGICITMGMLMPHHLNPRRTLWVKASAVILGSLIMTLYLLYSIGVMGPELASTLENPIYTFTRITKLIIFERIEVLQLLVFITGTFITFSTLYYTVAEGATQLFGMKTYDKWVYGLAILFALSPLLPFNHNSPLTDRYLSRWFPYAAISIEGGLVTILFLAALLRKKWPRRG</sequence>
<organism evidence="9 10">
    <name type="scientific">Paenibacillus thalictri</name>
    <dbReference type="NCBI Taxonomy" id="2527873"/>
    <lineage>
        <taxon>Bacteria</taxon>
        <taxon>Bacillati</taxon>
        <taxon>Bacillota</taxon>
        <taxon>Bacilli</taxon>
        <taxon>Bacillales</taxon>
        <taxon>Paenibacillaceae</taxon>
        <taxon>Paenibacillus</taxon>
    </lineage>
</organism>
<feature type="transmembrane region" description="Helical" evidence="8">
    <location>
        <begin position="185"/>
        <end position="203"/>
    </location>
</feature>
<dbReference type="EMBL" id="SIRE01000037">
    <property type="protein sequence ID" value="TBL69673.1"/>
    <property type="molecule type" value="Genomic_DNA"/>
</dbReference>
<feature type="transmembrane region" description="Helical" evidence="8">
    <location>
        <begin position="39"/>
        <end position="62"/>
    </location>
</feature>
<evidence type="ECO:0000256" key="6">
    <source>
        <dbReference type="ARBA" id="ARBA00022989"/>
    </source>
</evidence>
<feature type="transmembrane region" description="Helical" evidence="8">
    <location>
        <begin position="115"/>
        <end position="133"/>
    </location>
</feature>
<dbReference type="PANTHER" id="PTHR34975">
    <property type="entry name" value="SPORE GERMINATION PROTEIN A2"/>
    <property type="match status" value="1"/>
</dbReference>
<evidence type="ECO:0000256" key="1">
    <source>
        <dbReference type="ARBA" id="ARBA00004141"/>
    </source>
</evidence>
<evidence type="ECO:0000256" key="8">
    <source>
        <dbReference type="SAM" id="Phobius"/>
    </source>
</evidence>
<dbReference type="GO" id="GO:0009847">
    <property type="term" value="P:spore germination"/>
    <property type="evidence" value="ECO:0007669"/>
    <property type="project" value="InterPro"/>
</dbReference>
<dbReference type="InterPro" id="IPR004761">
    <property type="entry name" value="Spore_GerAB"/>
</dbReference>
<keyword evidence="7 8" id="KW-0472">Membrane</keyword>
<comment type="similarity">
    <text evidence="2">Belongs to the amino acid-polyamine-organocation (APC) superfamily. Spore germination protein (SGP) (TC 2.A.3.9) family.</text>
</comment>
<keyword evidence="10" id="KW-1185">Reference proteome</keyword>
<feature type="transmembrane region" description="Helical" evidence="8">
    <location>
        <begin position="266"/>
        <end position="287"/>
    </location>
</feature>
<dbReference type="AlphaFoldDB" id="A0A4Q9DEU3"/>
<proteinExistence type="inferred from homology"/>
<evidence type="ECO:0000256" key="3">
    <source>
        <dbReference type="ARBA" id="ARBA00022448"/>
    </source>
</evidence>
<feature type="transmembrane region" description="Helical" evidence="8">
    <location>
        <begin position="12"/>
        <end position="33"/>
    </location>
</feature>
<keyword evidence="4" id="KW-0309">Germination</keyword>
<evidence type="ECO:0000256" key="7">
    <source>
        <dbReference type="ARBA" id="ARBA00023136"/>
    </source>
</evidence>
<evidence type="ECO:0000256" key="5">
    <source>
        <dbReference type="ARBA" id="ARBA00022692"/>
    </source>
</evidence>
<dbReference type="OrthoDB" id="2078716at2"/>
<dbReference type="Gene3D" id="1.20.1740.10">
    <property type="entry name" value="Amino acid/polyamine transporter I"/>
    <property type="match status" value="1"/>
</dbReference>
<protein>
    <submittedName>
        <fullName evidence="9">Uncharacterized protein</fullName>
    </submittedName>
</protein>
<dbReference type="NCBIfam" id="TIGR00912">
    <property type="entry name" value="2A0309"/>
    <property type="match status" value="1"/>
</dbReference>
<keyword evidence="5 8" id="KW-0812">Transmembrane</keyword>
<gene>
    <name evidence="9" type="ORF">EYB31_35415</name>
</gene>
<comment type="subcellular location">
    <subcellularLocation>
        <location evidence="1">Membrane</location>
        <topology evidence="1">Multi-pass membrane protein</topology>
    </subcellularLocation>
</comment>
<comment type="caution">
    <text evidence="9">The sequence shown here is derived from an EMBL/GenBank/DDBJ whole genome shotgun (WGS) entry which is preliminary data.</text>
</comment>
<dbReference type="Pfam" id="PF03845">
    <property type="entry name" value="Spore_permease"/>
    <property type="match status" value="1"/>
</dbReference>
<evidence type="ECO:0000313" key="10">
    <source>
        <dbReference type="Proteomes" id="UP000293142"/>
    </source>
</evidence>
<accession>A0A4Q9DEU3</accession>
<name>A0A4Q9DEU3_9BACL</name>
<evidence type="ECO:0000256" key="2">
    <source>
        <dbReference type="ARBA" id="ARBA00007998"/>
    </source>
</evidence>
<dbReference type="PANTHER" id="PTHR34975:SF2">
    <property type="entry name" value="SPORE GERMINATION PROTEIN A2"/>
    <property type="match status" value="1"/>
</dbReference>
<feature type="transmembrane region" description="Helical" evidence="8">
    <location>
        <begin position="83"/>
        <end position="103"/>
    </location>
</feature>
<feature type="transmembrane region" description="Helical" evidence="8">
    <location>
        <begin position="212"/>
        <end position="232"/>
    </location>
</feature>
<evidence type="ECO:0000313" key="9">
    <source>
        <dbReference type="EMBL" id="TBL69673.1"/>
    </source>
</evidence>
<feature type="transmembrane region" description="Helical" evidence="8">
    <location>
        <begin position="145"/>
        <end position="165"/>
    </location>
</feature>
<feature type="transmembrane region" description="Helical" evidence="8">
    <location>
        <begin position="333"/>
        <end position="355"/>
    </location>
</feature>
<dbReference type="GO" id="GO:0016020">
    <property type="term" value="C:membrane"/>
    <property type="evidence" value="ECO:0007669"/>
    <property type="project" value="UniProtKB-SubCell"/>
</dbReference>
<evidence type="ECO:0000256" key="4">
    <source>
        <dbReference type="ARBA" id="ARBA00022544"/>
    </source>
</evidence>
<keyword evidence="3" id="KW-0813">Transport</keyword>
<keyword evidence="6 8" id="KW-1133">Transmembrane helix</keyword>
<feature type="transmembrane region" description="Helical" evidence="8">
    <location>
        <begin position="303"/>
        <end position="321"/>
    </location>
</feature>